<evidence type="ECO:0000256" key="9">
    <source>
        <dbReference type="SAM" id="MobiDB-lite"/>
    </source>
</evidence>
<evidence type="ECO:0000313" key="11">
    <source>
        <dbReference type="EMBL" id="KIY97967.1"/>
    </source>
</evidence>
<comment type="similarity">
    <text evidence="1">Belongs to the NADH dehydrogenase family.</text>
</comment>
<accession>A0A0D2JEG3</accession>
<dbReference type="EC" id="1.6.5.9" evidence="2"/>
<comment type="catalytic activity">
    <reaction evidence="8">
        <text>a ubiquinone + NADH + H(+) = a ubiquinol + NAD(+)</text>
        <dbReference type="Rhea" id="RHEA:23152"/>
        <dbReference type="Rhea" id="RHEA-COMP:9565"/>
        <dbReference type="Rhea" id="RHEA-COMP:9566"/>
        <dbReference type="ChEBI" id="CHEBI:15378"/>
        <dbReference type="ChEBI" id="CHEBI:16389"/>
        <dbReference type="ChEBI" id="CHEBI:17976"/>
        <dbReference type="ChEBI" id="CHEBI:57540"/>
        <dbReference type="ChEBI" id="CHEBI:57945"/>
    </reaction>
</comment>
<dbReference type="Pfam" id="PF22366">
    <property type="entry name" value="NDH2_C"/>
    <property type="match status" value="1"/>
</dbReference>
<proteinExistence type="inferred from homology"/>
<evidence type="ECO:0000256" key="8">
    <source>
        <dbReference type="ARBA" id="ARBA00049010"/>
    </source>
</evidence>
<keyword evidence="12" id="KW-1185">Reference proteome</keyword>
<dbReference type="GO" id="GO:0005739">
    <property type="term" value="C:mitochondrion"/>
    <property type="evidence" value="ECO:0007669"/>
    <property type="project" value="TreeGrafter"/>
</dbReference>
<gene>
    <name evidence="11" type="ORF">MNEG_9994</name>
</gene>
<organism evidence="11 12">
    <name type="scientific">Monoraphidium neglectum</name>
    <dbReference type="NCBI Taxonomy" id="145388"/>
    <lineage>
        <taxon>Eukaryota</taxon>
        <taxon>Viridiplantae</taxon>
        <taxon>Chlorophyta</taxon>
        <taxon>core chlorophytes</taxon>
        <taxon>Chlorophyceae</taxon>
        <taxon>CS clade</taxon>
        <taxon>Sphaeropleales</taxon>
        <taxon>Selenastraceae</taxon>
        <taxon>Monoraphidium</taxon>
    </lineage>
</organism>
<keyword evidence="6" id="KW-0520">NAD</keyword>
<dbReference type="EMBL" id="KK102359">
    <property type="protein sequence ID" value="KIY97967.1"/>
    <property type="molecule type" value="Genomic_DNA"/>
</dbReference>
<evidence type="ECO:0000313" key="12">
    <source>
        <dbReference type="Proteomes" id="UP000054498"/>
    </source>
</evidence>
<evidence type="ECO:0000256" key="3">
    <source>
        <dbReference type="ARBA" id="ARBA00022630"/>
    </source>
</evidence>
<evidence type="ECO:0000256" key="2">
    <source>
        <dbReference type="ARBA" id="ARBA00012637"/>
    </source>
</evidence>
<dbReference type="InterPro" id="IPR045024">
    <property type="entry name" value="NDH-2"/>
</dbReference>
<dbReference type="OrthoDB" id="510205at2759"/>
<dbReference type="RefSeq" id="XP_013896987.1">
    <property type="nucleotide sequence ID" value="XM_014041533.1"/>
</dbReference>
<dbReference type="PANTHER" id="PTHR43706">
    <property type="entry name" value="NADH DEHYDROGENASE"/>
    <property type="match status" value="1"/>
</dbReference>
<protein>
    <recommendedName>
        <fullName evidence="2">NADH:ubiquinone reductase (non-electrogenic)</fullName>
        <ecNumber evidence="2">1.6.5.9</ecNumber>
    </recommendedName>
</protein>
<dbReference type="Gene3D" id="3.50.50.100">
    <property type="match status" value="1"/>
</dbReference>
<evidence type="ECO:0000259" key="10">
    <source>
        <dbReference type="Pfam" id="PF22366"/>
    </source>
</evidence>
<keyword evidence="4" id="KW-0274">FAD</keyword>
<feature type="domain" description="External alternative NADH-ubiquinone oxidoreductase-like C-terminal" evidence="10">
    <location>
        <begin position="74"/>
        <end position="139"/>
    </location>
</feature>
<dbReference type="PANTHER" id="PTHR43706:SF47">
    <property type="entry name" value="EXTERNAL NADH-UBIQUINONE OXIDOREDUCTASE 1, MITOCHONDRIAL-RELATED"/>
    <property type="match status" value="1"/>
</dbReference>
<dbReference type="AlphaFoldDB" id="A0A0D2JEG3"/>
<dbReference type="Proteomes" id="UP000054498">
    <property type="component" value="Unassembled WGS sequence"/>
</dbReference>
<dbReference type="InterPro" id="IPR054585">
    <property type="entry name" value="NDH2-like_C"/>
</dbReference>
<keyword evidence="5" id="KW-0560">Oxidoreductase</keyword>
<feature type="region of interest" description="Disordered" evidence="9">
    <location>
        <begin position="33"/>
        <end position="62"/>
    </location>
</feature>
<sequence length="143" mass="15905">MRARPVARAQVARQEGEHLAALLSRYKLVPAKEPAADSNARADRDGDGHEDGAAARDGDIIPMPKGAPSFRYLHLGSLAYLGEQKGVMDLPIKMPFLKTLRGRLGADAWRLLETLMQVSPRTRWLVANDWIRSFLFGRNISDI</sequence>
<keyword evidence="3" id="KW-0285">Flavoprotein</keyword>
<evidence type="ECO:0000256" key="4">
    <source>
        <dbReference type="ARBA" id="ARBA00022827"/>
    </source>
</evidence>
<evidence type="ECO:0000256" key="5">
    <source>
        <dbReference type="ARBA" id="ARBA00023002"/>
    </source>
</evidence>
<dbReference type="GO" id="GO:0050136">
    <property type="term" value="F:NADH dehydrogenase (quinone) (non-electrogenic) activity"/>
    <property type="evidence" value="ECO:0007669"/>
    <property type="project" value="UniProtKB-EC"/>
</dbReference>
<comment type="catalytic activity">
    <reaction evidence="7">
        <text>a quinone + NADH + H(+) = a quinol + NAD(+)</text>
        <dbReference type="Rhea" id="RHEA:46160"/>
        <dbReference type="ChEBI" id="CHEBI:15378"/>
        <dbReference type="ChEBI" id="CHEBI:24646"/>
        <dbReference type="ChEBI" id="CHEBI:57540"/>
        <dbReference type="ChEBI" id="CHEBI:57945"/>
        <dbReference type="ChEBI" id="CHEBI:132124"/>
        <dbReference type="EC" id="1.6.5.9"/>
    </reaction>
</comment>
<dbReference type="STRING" id="145388.A0A0D2JEG3"/>
<dbReference type="KEGG" id="mng:MNEG_9994"/>
<feature type="compositionally biased region" description="Basic and acidic residues" evidence="9">
    <location>
        <begin position="40"/>
        <end position="59"/>
    </location>
</feature>
<evidence type="ECO:0000256" key="6">
    <source>
        <dbReference type="ARBA" id="ARBA00023027"/>
    </source>
</evidence>
<evidence type="ECO:0000256" key="1">
    <source>
        <dbReference type="ARBA" id="ARBA00005272"/>
    </source>
</evidence>
<dbReference type="GeneID" id="25742869"/>
<name>A0A0D2JEG3_9CHLO</name>
<reference evidence="11 12" key="1">
    <citation type="journal article" date="2013" name="BMC Genomics">
        <title>Reconstruction of the lipid metabolism for the microalga Monoraphidium neglectum from its genome sequence reveals characteristics suitable for biofuel production.</title>
        <authorList>
            <person name="Bogen C."/>
            <person name="Al-Dilaimi A."/>
            <person name="Albersmeier A."/>
            <person name="Wichmann J."/>
            <person name="Grundmann M."/>
            <person name="Rupp O."/>
            <person name="Lauersen K.J."/>
            <person name="Blifernez-Klassen O."/>
            <person name="Kalinowski J."/>
            <person name="Goesmann A."/>
            <person name="Mussgnug J.H."/>
            <person name="Kruse O."/>
        </authorList>
    </citation>
    <scope>NUCLEOTIDE SEQUENCE [LARGE SCALE GENOMIC DNA]</scope>
    <source>
        <strain evidence="11 12">SAG 48.87</strain>
    </source>
</reference>
<evidence type="ECO:0000256" key="7">
    <source>
        <dbReference type="ARBA" id="ARBA00047599"/>
    </source>
</evidence>